<dbReference type="Proteomes" id="UP000319143">
    <property type="component" value="Unassembled WGS sequence"/>
</dbReference>
<reference evidence="1 2" key="1">
    <citation type="submission" date="2019-02" db="EMBL/GenBank/DDBJ databases">
        <title>Deep-cultivation of Planctomycetes and their phenomic and genomic characterization uncovers novel biology.</title>
        <authorList>
            <person name="Wiegand S."/>
            <person name="Jogler M."/>
            <person name="Boedeker C."/>
            <person name="Pinto D."/>
            <person name="Vollmers J."/>
            <person name="Rivas-Marin E."/>
            <person name="Kohn T."/>
            <person name="Peeters S.H."/>
            <person name="Heuer A."/>
            <person name="Rast P."/>
            <person name="Oberbeckmann S."/>
            <person name="Bunk B."/>
            <person name="Jeske O."/>
            <person name="Meyerdierks A."/>
            <person name="Storesund J.E."/>
            <person name="Kallscheuer N."/>
            <person name="Luecker S."/>
            <person name="Lage O.M."/>
            <person name="Pohl T."/>
            <person name="Merkel B.J."/>
            <person name="Hornburger P."/>
            <person name="Mueller R.-W."/>
            <person name="Bruemmer F."/>
            <person name="Labrenz M."/>
            <person name="Spormann A.M."/>
            <person name="Op Den Camp H."/>
            <person name="Overmann J."/>
            <person name="Amann R."/>
            <person name="Jetten M.S.M."/>
            <person name="Mascher T."/>
            <person name="Medema M.H."/>
            <person name="Devos D.P."/>
            <person name="Kaster A.-K."/>
            <person name="Ovreas L."/>
            <person name="Rohde M."/>
            <person name="Galperin M.Y."/>
            <person name="Jogler C."/>
        </authorList>
    </citation>
    <scope>NUCLEOTIDE SEQUENCE [LARGE SCALE GENOMIC DNA]</scope>
    <source>
        <strain evidence="1 2">Poly41</strain>
    </source>
</reference>
<dbReference type="AlphaFoldDB" id="A0A5C6D7K7"/>
<proteinExistence type="predicted"/>
<accession>A0A5C6D7K7</accession>
<gene>
    <name evidence="1" type="ORF">Poly41_59230</name>
</gene>
<comment type="caution">
    <text evidence="1">The sequence shown here is derived from an EMBL/GenBank/DDBJ whole genome shotgun (WGS) entry which is preliminary data.</text>
</comment>
<evidence type="ECO:0000313" key="1">
    <source>
        <dbReference type="EMBL" id="TWU32035.1"/>
    </source>
</evidence>
<keyword evidence="2" id="KW-1185">Reference proteome</keyword>
<organism evidence="1 2">
    <name type="scientific">Novipirellula artificiosorum</name>
    <dbReference type="NCBI Taxonomy" id="2528016"/>
    <lineage>
        <taxon>Bacteria</taxon>
        <taxon>Pseudomonadati</taxon>
        <taxon>Planctomycetota</taxon>
        <taxon>Planctomycetia</taxon>
        <taxon>Pirellulales</taxon>
        <taxon>Pirellulaceae</taxon>
        <taxon>Novipirellula</taxon>
    </lineage>
</organism>
<sequence>MTRTGIGNSAGSFGNTALSATGPPVDVPKIIAKQGERGAGSGYRVDPFLDLHSLPCSLPAGPGVVRRFTKGREFLLQLVLKLLPIRLGIVTVWFEYDIESSFHQGVRGHLCPGRRKAADHDRFGTKSSAFDLTQQLDAIHVRHFYIKR</sequence>
<dbReference type="EMBL" id="SJPV01000014">
    <property type="protein sequence ID" value="TWU32035.1"/>
    <property type="molecule type" value="Genomic_DNA"/>
</dbReference>
<evidence type="ECO:0000313" key="2">
    <source>
        <dbReference type="Proteomes" id="UP000319143"/>
    </source>
</evidence>
<name>A0A5C6D7K7_9BACT</name>
<protein>
    <submittedName>
        <fullName evidence="1">Uncharacterized protein</fullName>
    </submittedName>
</protein>